<dbReference type="GO" id="GO:0005634">
    <property type="term" value="C:nucleus"/>
    <property type="evidence" value="ECO:0007669"/>
    <property type="project" value="TreeGrafter"/>
</dbReference>
<dbReference type="InterPro" id="IPR012340">
    <property type="entry name" value="NA-bd_OB-fold"/>
</dbReference>
<feature type="compositionally biased region" description="Polar residues" evidence="6">
    <location>
        <begin position="382"/>
        <end position="396"/>
    </location>
</feature>
<evidence type="ECO:0000256" key="3">
    <source>
        <dbReference type="ARBA" id="ARBA00023125"/>
    </source>
</evidence>
<dbReference type="InterPro" id="IPR015187">
    <property type="entry name" value="BRCA2_OB_1"/>
</dbReference>
<evidence type="ECO:0008006" key="11">
    <source>
        <dbReference type="Google" id="ProtNLM"/>
    </source>
</evidence>
<feature type="region of interest" description="Disordered" evidence="6">
    <location>
        <begin position="342"/>
        <end position="456"/>
    </location>
</feature>
<dbReference type="InterPro" id="IPR002093">
    <property type="entry name" value="BRCA2_repeat"/>
</dbReference>
<name>A0A1X7VMB0_AMPQE</name>
<dbReference type="Pfam" id="PF09169">
    <property type="entry name" value="BRCA-2_helical"/>
    <property type="match status" value="1"/>
</dbReference>
<dbReference type="SUPFAM" id="SSF50249">
    <property type="entry name" value="Nucleic acid-binding proteins"/>
    <property type="match status" value="3"/>
</dbReference>
<keyword evidence="2" id="KW-0227">DNA damage</keyword>
<feature type="compositionally biased region" description="Acidic residues" evidence="6">
    <location>
        <begin position="58"/>
        <end position="67"/>
    </location>
</feature>
<sequence>MLRPLETFPGKKAPKFNPFLTTHMAAADSFSSLLKDKKSLSPFCLVHSLQGRPCPSDDGGEEEEEKEEDRLNQSSLSVSLFESPHSKLPPSTVQPIRTPSNNVATPLTLQVDCVDRVWSSAMATPTSKKSHFSSISELGTSCSSIDQSEREKEKRGEREIRERARNQGSEIIVRRLFHSQPEATPNLHNDSINKNDDMISDVDLNHTHNSMDLFHDREEEYLETSPQLMLSGGPEHSLILPEHVEEDMEEDGKENLEIFYDSLLTQGTQPTPILEVKGPEADACISPSKGSCEDINTEGMETNASPEKGSCTVDPILEGKGLRHMSLDVLFMSNSQLDAIETKPLSQDHTQPKETCQSNEAKREAVNEIQSESVSLKRIHSPESQQLNKKSKSLQPLPQLKATPTLGGALSDNQLKRKMSTFTGYQTPLSRPKPSTSSFKVPRPRGEVNEREERQSIERVLSSFNPLSTSTPSVVKAQGVRSLFKTGSGKDLMISDHSIEKAKLIFDDEEKKNDEGGKTDLMKVDDSGCDQGEESGCGLEDSEGWTVASDFDWEEFNTFTQLPGDTVNGPSTNQNEDPQVAMATVKTPPIFGFKNASGRDIAISSKALTFANNLLSDEMNATPTTVMPILSTSKGLHEANPISYQIGFKTAGGKDVTISKKSLETAKRLLSDDPNIHEAPPTSATPISGLGFTTASGKNVNVSTKSLEIVKKLFEDDEVTSKPTNHLGFSTASGKEVPVSSQSLSVVRNLFSEDAMPNITNPGPSANVAPPTNIGFTTAGGKRVDISEKSLQAVRRIFADEETPPTKAPPISTSALPIHIGFTTASGKGVDISEKSLEAVRGIFADDENASAIAPPANRLGFTTGSGKEVSVSDESLKTIRRLFSDEIPSEPPPTRVIGFSTASGKGVSVSTESLEAVKNMFSDHHDDKVVSISDRSRPSSEAATVMTPSISRTSDTWDNNSTNVLMTPNLGLKTTPFAPPTKVPERTDSLRKQATSRRGRVSRPESLLCDRNSTIKAKRAICQDPKTTPIATPSHIKFQKETPNSMSSKYRRPKRINPVWEGDLSSDLKRSQPTTPPPSSPLTPSQLSSFTNLSPLSPGTLNSSRLNINDSLCNAPPPPVLPRSPGQVVQGQEGTITRARGRPGCQRIPLIAMAMENGRLGGYSEEELLSKGVCPSVLSVSVSNASSFVFEGRGFFSPASLRRGWVCVGDGVVLKLSERNTAGAEELWSAFSLSPGVDDALISKDWFTNHYKWIVWKLATMEICFPEKWAGRCLTVDWCLLQLKYRYDIEIDQAKRSIIHKICEGDDTPTRHMILCVCHMTQETNASNEVAYSLELTDGWYSIPAKLDRPLSSFAARGLICVGGKLAVFGAELSGDQTNGHPLEVSKSKLLLLNANSVRRAHWSARLGLLPHPVPPSFPLQSIIPARGIIPAIEVIIARCYPLLYVERGSSDGDGRGFNGRVFRRRHEEERVEREWEEKRQKKMEEIYKRVEKEYKEEVESHSRHRKRRSSRVSVRYVKQLQDGEEIYNQLQSSSDPDSFMELLSSTQRTLLESYQVSLSSKKQEELQSRIKKAVEKAGEELPPTRNVSQLLRLVLVQYGEIPSSTCCLLSAWNVGGSEMRDNLKEGVALRISKVSANSNFHDGQLQLSSGKLTSFSLLPKDQSYMINYTQRQFTSLCQLSSYTSRRGVQSQYNEIDTVGIIITTLRQKQFNNNKTIDVLYLTDADKCLLVIKAWEGLKSVVGEGVVTAGCIVAVSNLRYQVGSGLGPPTGHVTDRTIFSQRPIEEHLSKPLDELKQNLPNDISLYLQEMSVAISQSVT</sequence>
<dbReference type="PANTHER" id="PTHR11289">
    <property type="entry name" value="BREAST CANCER TYPE 2 SUSCEPTIBILITY PROTEIN BRCA2"/>
    <property type="match status" value="1"/>
</dbReference>
<evidence type="ECO:0000256" key="5">
    <source>
        <dbReference type="ARBA" id="ARBA00023204"/>
    </source>
</evidence>
<feature type="domain" description="BRCA2 OB3" evidence="8">
    <location>
        <begin position="1688"/>
        <end position="1811"/>
    </location>
</feature>
<dbReference type="Gene3D" id="6.10.70.10">
    <property type="match status" value="1"/>
</dbReference>
<evidence type="ECO:0000256" key="4">
    <source>
        <dbReference type="ARBA" id="ARBA00023172"/>
    </source>
</evidence>
<evidence type="ECO:0000256" key="6">
    <source>
        <dbReference type="SAM" id="MobiDB-lite"/>
    </source>
</evidence>
<feature type="compositionally biased region" description="Polar residues" evidence="6">
    <location>
        <begin position="125"/>
        <end position="146"/>
    </location>
</feature>
<dbReference type="InterPro" id="IPR015252">
    <property type="entry name" value="BRCA2_hlx"/>
</dbReference>
<dbReference type="InterPro" id="IPR036315">
    <property type="entry name" value="BRCA2_hlx_sf"/>
</dbReference>
<dbReference type="SUPFAM" id="SSF81872">
    <property type="entry name" value="BRCA2 helical domain"/>
    <property type="match status" value="1"/>
</dbReference>
<dbReference type="Gene3D" id="2.40.50.140">
    <property type="entry name" value="Nucleic acid-binding proteins"/>
    <property type="match status" value="3"/>
</dbReference>
<organism evidence="10">
    <name type="scientific">Amphimedon queenslandica</name>
    <name type="common">Sponge</name>
    <dbReference type="NCBI Taxonomy" id="400682"/>
    <lineage>
        <taxon>Eukaryota</taxon>
        <taxon>Metazoa</taxon>
        <taxon>Porifera</taxon>
        <taxon>Demospongiae</taxon>
        <taxon>Heteroscleromorpha</taxon>
        <taxon>Haplosclerida</taxon>
        <taxon>Niphatidae</taxon>
        <taxon>Amphimedon</taxon>
    </lineage>
</organism>
<dbReference type="InParanoid" id="A0A1X7VMB0"/>
<feature type="region of interest" description="Disordered" evidence="6">
    <location>
        <begin position="1027"/>
        <end position="1141"/>
    </location>
</feature>
<dbReference type="PROSITE" id="PS50138">
    <property type="entry name" value="BRCA2_REPEAT"/>
    <property type="match status" value="8"/>
</dbReference>
<dbReference type="Pfam" id="PF00634">
    <property type="entry name" value="BRCA2"/>
    <property type="match status" value="7"/>
</dbReference>
<keyword evidence="1" id="KW-0677">Repeat</keyword>
<feature type="region of interest" description="Disordered" evidence="6">
    <location>
        <begin position="512"/>
        <end position="541"/>
    </location>
</feature>
<proteinExistence type="predicted"/>
<evidence type="ECO:0000313" key="10">
    <source>
        <dbReference type="EnsemblMetazoa" id="Aqu2.1.41202_001"/>
    </source>
</evidence>
<dbReference type="SUPFAM" id="SSF81878">
    <property type="entry name" value="BRCA2 tower domain"/>
    <property type="match status" value="1"/>
</dbReference>
<dbReference type="InterPro" id="IPR015188">
    <property type="entry name" value="BRCA2_OB_3"/>
</dbReference>
<feature type="domain" description="BRCA2 OB1" evidence="7">
    <location>
        <begin position="1298"/>
        <end position="1410"/>
    </location>
</feature>
<feature type="compositionally biased region" description="Basic and acidic residues" evidence="6">
    <location>
        <begin position="444"/>
        <end position="456"/>
    </location>
</feature>
<feature type="region of interest" description="Disordered" evidence="6">
    <location>
        <begin position="125"/>
        <end position="165"/>
    </location>
</feature>
<feature type="region of interest" description="Disordered" evidence="6">
    <location>
        <begin position="51"/>
        <end position="99"/>
    </location>
</feature>
<feature type="region of interest" description="Disordered" evidence="6">
    <location>
        <begin position="968"/>
        <end position="1006"/>
    </location>
</feature>
<keyword evidence="5" id="KW-0234">DNA repair</keyword>
<dbReference type="PANTHER" id="PTHR11289:SF0">
    <property type="entry name" value="BREAST CANCER TYPE 2 SUSCEPTIBILITY PROTEIN"/>
    <property type="match status" value="1"/>
</dbReference>
<keyword evidence="4" id="KW-0233">DNA recombination</keyword>
<keyword evidence="3" id="KW-0238">DNA-binding</keyword>
<reference evidence="10" key="1">
    <citation type="submission" date="2017-05" db="UniProtKB">
        <authorList>
            <consortium name="EnsemblMetazoa"/>
        </authorList>
    </citation>
    <scope>IDENTIFICATION</scope>
</reference>
<evidence type="ECO:0000256" key="2">
    <source>
        <dbReference type="ARBA" id="ARBA00022763"/>
    </source>
</evidence>
<dbReference type="Pfam" id="PF09103">
    <property type="entry name" value="BRCA-2_OB1"/>
    <property type="match status" value="1"/>
</dbReference>
<evidence type="ECO:0000259" key="8">
    <source>
        <dbReference type="Pfam" id="PF09104"/>
    </source>
</evidence>
<dbReference type="OrthoDB" id="21095at2759"/>
<dbReference type="InterPro" id="IPR015525">
    <property type="entry name" value="BRCA2"/>
</dbReference>
<dbReference type="eggNOG" id="KOG4751">
    <property type="taxonomic scope" value="Eukaryota"/>
</dbReference>
<feature type="compositionally biased region" description="Polar residues" evidence="6">
    <location>
        <begin position="420"/>
        <end position="439"/>
    </location>
</feature>
<feature type="compositionally biased region" description="Polar residues" evidence="6">
    <location>
        <begin position="89"/>
        <end position="99"/>
    </location>
</feature>
<dbReference type="GO" id="GO:0003677">
    <property type="term" value="F:DNA binding"/>
    <property type="evidence" value="ECO:0007669"/>
    <property type="project" value="UniProtKB-KW"/>
</dbReference>
<protein>
    <recommendedName>
        <fullName evidence="11">Tower domain-containing protein</fullName>
    </recommendedName>
</protein>
<feature type="compositionally biased region" description="Basic and acidic residues" evidence="6">
    <location>
        <begin position="512"/>
        <end position="526"/>
    </location>
</feature>
<dbReference type="STRING" id="400682.A0A1X7VMB0"/>
<dbReference type="EnsemblMetazoa" id="Aqu2.1.41202_001">
    <property type="protein sequence ID" value="Aqu2.1.41202_001"/>
    <property type="gene ID" value="Aqu2.1.41202"/>
</dbReference>
<feature type="domain" description="Breast cancer type 2 susceptibility protein helical" evidence="9">
    <location>
        <begin position="1128"/>
        <end position="1294"/>
    </location>
</feature>
<dbReference type="Pfam" id="PF09104">
    <property type="entry name" value="BRCA-2_OB3"/>
    <property type="match status" value="1"/>
</dbReference>
<evidence type="ECO:0000256" key="1">
    <source>
        <dbReference type="ARBA" id="ARBA00022737"/>
    </source>
</evidence>
<feature type="compositionally biased region" description="Polar residues" evidence="6">
    <location>
        <begin position="1091"/>
        <end position="1113"/>
    </location>
</feature>
<dbReference type="GO" id="GO:0000724">
    <property type="term" value="P:double-strand break repair via homologous recombination"/>
    <property type="evidence" value="ECO:0007669"/>
    <property type="project" value="InterPro"/>
</dbReference>
<accession>A0A1X7VMB0</accession>
<evidence type="ECO:0000259" key="7">
    <source>
        <dbReference type="Pfam" id="PF09103"/>
    </source>
</evidence>
<dbReference type="GO" id="GO:0006355">
    <property type="term" value="P:regulation of DNA-templated transcription"/>
    <property type="evidence" value="ECO:0007669"/>
    <property type="project" value="TreeGrafter"/>
</dbReference>
<feature type="compositionally biased region" description="Polar residues" evidence="6">
    <location>
        <begin position="344"/>
        <end position="359"/>
    </location>
</feature>
<evidence type="ECO:0000259" key="9">
    <source>
        <dbReference type="Pfam" id="PF09169"/>
    </source>
</evidence>
<feature type="compositionally biased region" description="Basic and acidic residues" evidence="6">
    <location>
        <begin position="147"/>
        <end position="165"/>
    </location>
</feature>